<dbReference type="AlphaFoldDB" id="A0A0F9TED8"/>
<reference evidence="1" key="1">
    <citation type="journal article" date="2015" name="Nature">
        <title>Complex archaea that bridge the gap between prokaryotes and eukaryotes.</title>
        <authorList>
            <person name="Spang A."/>
            <person name="Saw J.H."/>
            <person name="Jorgensen S.L."/>
            <person name="Zaremba-Niedzwiedzka K."/>
            <person name="Martijn J."/>
            <person name="Lind A.E."/>
            <person name="van Eijk R."/>
            <person name="Schleper C."/>
            <person name="Guy L."/>
            <person name="Ettema T.J."/>
        </authorList>
    </citation>
    <scope>NUCLEOTIDE SEQUENCE</scope>
</reference>
<sequence>MIFKTTKDRELAYKNLFSTLEGRMVLVDILGVLGFFDTRTGEGLTEVEQNVLNLYAKKILERCGFWQPKNYQAIVANMLGQPAPKKKRFSFLKGWGNG</sequence>
<comment type="caution">
    <text evidence="1">The sequence shown here is derived from an EMBL/GenBank/DDBJ whole genome shotgun (WGS) entry which is preliminary data.</text>
</comment>
<gene>
    <name evidence="1" type="ORF">LCGC14_0358640</name>
</gene>
<accession>A0A0F9TED8</accession>
<protein>
    <submittedName>
        <fullName evidence="1">Uncharacterized protein</fullName>
    </submittedName>
</protein>
<evidence type="ECO:0000313" key="1">
    <source>
        <dbReference type="EMBL" id="KKN77589.1"/>
    </source>
</evidence>
<organism evidence="1">
    <name type="scientific">marine sediment metagenome</name>
    <dbReference type="NCBI Taxonomy" id="412755"/>
    <lineage>
        <taxon>unclassified sequences</taxon>
        <taxon>metagenomes</taxon>
        <taxon>ecological metagenomes</taxon>
    </lineage>
</organism>
<dbReference type="EMBL" id="LAZR01000276">
    <property type="protein sequence ID" value="KKN77589.1"/>
    <property type="molecule type" value="Genomic_DNA"/>
</dbReference>
<name>A0A0F9TED8_9ZZZZ</name>
<proteinExistence type="predicted"/>